<accession>A0A841PQA5</accession>
<dbReference type="EMBL" id="JACHHJ010000004">
    <property type="protein sequence ID" value="MBB6450950.1"/>
    <property type="molecule type" value="Genomic_DNA"/>
</dbReference>
<evidence type="ECO:0000259" key="6">
    <source>
        <dbReference type="Pfam" id="PF00724"/>
    </source>
</evidence>
<keyword evidence="3" id="KW-0288">FMN</keyword>
<keyword evidence="8" id="KW-1185">Reference proteome</keyword>
<dbReference type="CDD" id="cd02932">
    <property type="entry name" value="OYE_YqiM_FMN"/>
    <property type="match status" value="1"/>
</dbReference>
<evidence type="ECO:0000256" key="1">
    <source>
        <dbReference type="ARBA" id="ARBA00001917"/>
    </source>
</evidence>
<proteinExistence type="predicted"/>
<dbReference type="GO" id="GO:0003959">
    <property type="term" value="F:NADPH dehydrogenase activity"/>
    <property type="evidence" value="ECO:0007669"/>
    <property type="project" value="InterPro"/>
</dbReference>
<dbReference type="InterPro" id="IPR044152">
    <property type="entry name" value="YqjM-like"/>
</dbReference>
<dbReference type="GO" id="GO:0010181">
    <property type="term" value="F:FMN binding"/>
    <property type="evidence" value="ECO:0007669"/>
    <property type="project" value="InterPro"/>
</dbReference>
<organism evidence="7 8">
    <name type="scientific">Geomicrobium halophilum</name>
    <dbReference type="NCBI Taxonomy" id="549000"/>
    <lineage>
        <taxon>Bacteria</taxon>
        <taxon>Bacillati</taxon>
        <taxon>Bacillota</taxon>
        <taxon>Bacilli</taxon>
        <taxon>Bacillales</taxon>
        <taxon>Geomicrobium</taxon>
    </lineage>
</organism>
<dbReference type="Proteomes" id="UP000568839">
    <property type="component" value="Unassembled WGS sequence"/>
</dbReference>
<sequence>MPHLFSPLTIKDITLRNRIGVSPMCQYSAEDGFPNDWHLVHLGSRAVGGAGLVIAEASAVEPRGRISPDDLGIYSEKHIEAYQRVTRFIKDQGAVPGIQLAHAGRKASTYAPWKQKDYGVNVSDDQGGWDVVGPSAIPFSEQHRTPQELSIEEIQEIQEAFRQATVRTRESGFQWVEFHAAHGYLAHSFYSPLVNERTDQYGGSFENRIRFVIETTRIMRQEWPDHLSFTVRISSSDWVEGGWTIEDSIELSKRLKEEGVDLIDCSAGGNTPNPSIDVGPGYQVSFSEQIRHSADIATAAVGLINQGMQADDHIRNGRADIVLMAREMLRDPYFPLKASHDVHQTDKLDVPPQYERGWTRWK</sequence>
<comment type="caution">
    <text evidence="7">The sequence shown here is derived from an EMBL/GenBank/DDBJ whole genome shotgun (WGS) entry which is preliminary data.</text>
</comment>
<dbReference type="PANTHER" id="PTHR43303:SF4">
    <property type="entry name" value="NADPH DEHYDROGENASE C23G7.10C-RELATED"/>
    <property type="match status" value="1"/>
</dbReference>
<keyword evidence="4" id="KW-0521">NADP</keyword>
<evidence type="ECO:0000256" key="5">
    <source>
        <dbReference type="ARBA" id="ARBA00023002"/>
    </source>
</evidence>
<comment type="cofactor">
    <cofactor evidence="1">
        <name>FMN</name>
        <dbReference type="ChEBI" id="CHEBI:58210"/>
    </cofactor>
</comment>
<keyword evidence="2" id="KW-0285">Flavoprotein</keyword>
<name>A0A841PQA5_9BACL</name>
<evidence type="ECO:0000256" key="2">
    <source>
        <dbReference type="ARBA" id="ARBA00022630"/>
    </source>
</evidence>
<feature type="domain" description="NADH:flavin oxidoreductase/NADH oxidase N-terminal" evidence="6">
    <location>
        <begin position="4"/>
        <end position="342"/>
    </location>
</feature>
<dbReference type="InterPro" id="IPR001155">
    <property type="entry name" value="OxRdtase_FMN_N"/>
</dbReference>
<dbReference type="InterPro" id="IPR013785">
    <property type="entry name" value="Aldolase_TIM"/>
</dbReference>
<dbReference type="Gene3D" id="3.20.20.70">
    <property type="entry name" value="Aldolase class I"/>
    <property type="match status" value="1"/>
</dbReference>
<gene>
    <name evidence="7" type="ORF">HNR44_002940</name>
</gene>
<evidence type="ECO:0000256" key="3">
    <source>
        <dbReference type="ARBA" id="ARBA00022643"/>
    </source>
</evidence>
<keyword evidence="5" id="KW-0560">Oxidoreductase</keyword>
<dbReference type="RefSeq" id="WP_184405001.1">
    <property type="nucleotide sequence ID" value="NZ_JACHHJ010000004.1"/>
</dbReference>
<dbReference type="GO" id="GO:0050661">
    <property type="term" value="F:NADP binding"/>
    <property type="evidence" value="ECO:0007669"/>
    <property type="project" value="InterPro"/>
</dbReference>
<evidence type="ECO:0000313" key="7">
    <source>
        <dbReference type="EMBL" id="MBB6450950.1"/>
    </source>
</evidence>
<reference evidence="7 8" key="1">
    <citation type="submission" date="2020-08" db="EMBL/GenBank/DDBJ databases">
        <title>Genomic Encyclopedia of Type Strains, Phase IV (KMG-IV): sequencing the most valuable type-strain genomes for metagenomic binning, comparative biology and taxonomic classification.</title>
        <authorList>
            <person name="Goeker M."/>
        </authorList>
    </citation>
    <scope>NUCLEOTIDE SEQUENCE [LARGE SCALE GENOMIC DNA]</scope>
    <source>
        <strain evidence="7 8">DSM 21769</strain>
    </source>
</reference>
<dbReference type="SUPFAM" id="SSF51395">
    <property type="entry name" value="FMN-linked oxidoreductases"/>
    <property type="match status" value="1"/>
</dbReference>
<dbReference type="PANTHER" id="PTHR43303">
    <property type="entry name" value="NADPH DEHYDROGENASE C23G7.10C-RELATED"/>
    <property type="match status" value="1"/>
</dbReference>
<evidence type="ECO:0000313" key="8">
    <source>
        <dbReference type="Proteomes" id="UP000568839"/>
    </source>
</evidence>
<protein>
    <submittedName>
        <fullName evidence="7">2,4-dienoyl-CoA reductase-like NADH-dependent reductase (Old Yellow Enzyme family)</fullName>
    </submittedName>
</protein>
<dbReference type="Pfam" id="PF00724">
    <property type="entry name" value="Oxidored_FMN"/>
    <property type="match status" value="1"/>
</dbReference>
<evidence type="ECO:0000256" key="4">
    <source>
        <dbReference type="ARBA" id="ARBA00022857"/>
    </source>
</evidence>
<dbReference type="AlphaFoldDB" id="A0A841PQA5"/>